<dbReference type="SUPFAM" id="SSF53474">
    <property type="entry name" value="alpha/beta-Hydrolases"/>
    <property type="match status" value="1"/>
</dbReference>
<evidence type="ECO:0000256" key="2">
    <source>
        <dbReference type="ARBA" id="ARBA00022801"/>
    </source>
</evidence>
<organism evidence="4 5">
    <name type="scientific">Thraustotheca clavata</name>
    <dbReference type="NCBI Taxonomy" id="74557"/>
    <lineage>
        <taxon>Eukaryota</taxon>
        <taxon>Sar</taxon>
        <taxon>Stramenopiles</taxon>
        <taxon>Oomycota</taxon>
        <taxon>Saprolegniomycetes</taxon>
        <taxon>Saprolegniales</taxon>
        <taxon>Achlyaceae</taxon>
        <taxon>Thraustotheca</taxon>
    </lineage>
</organism>
<dbReference type="InterPro" id="IPR029058">
    <property type="entry name" value="AB_hydrolase_fold"/>
</dbReference>
<dbReference type="PROSITE" id="PS01173">
    <property type="entry name" value="LIPASE_GDXG_HIS"/>
    <property type="match status" value="1"/>
</dbReference>
<dbReference type="STRING" id="74557.A0A1W0A848"/>
<dbReference type="InterPro" id="IPR050300">
    <property type="entry name" value="GDXG_lipolytic_enzyme"/>
</dbReference>
<proteinExistence type="inferred from homology"/>
<evidence type="ECO:0000313" key="5">
    <source>
        <dbReference type="Proteomes" id="UP000243217"/>
    </source>
</evidence>
<dbReference type="OrthoDB" id="408631at2759"/>
<keyword evidence="5" id="KW-1185">Reference proteome</keyword>
<gene>
    <name evidence="4" type="ORF">THRCLA_01766</name>
</gene>
<evidence type="ECO:0000259" key="3">
    <source>
        <dbReference type="Pfam" id="PF07859"/>
    </source>
</evidence>
<dbReference type="GO" id="GO:0016787">
    <property type="term" value="F:hydrolase activity"/>
    <property type="evidence" value="ECO:0007669"/>
    <property type="project" value="UniProtKB-KW"/>
</dbReference>
<dbReference type="Gene3D" id="3.40.50.1820">
    <property type="entry name" value="alpha/beta hydrolase"/>
    <property type="match status" value="1"/>
</dbReference>
<comment type="caution">
    <text evidence="4">The sequence shown here is derived from an EMBL/GenBank/DDBJ whole genome shotgun (WGS) entry which is preliminary data.</text>
</comment>
<reference evidence="4 5" key="1">
    <citation type="journal article" date="2014" name="Genome Biol. Evol.">
        <title>The secreted proteins of Achlya hypogyna and Thraustotheca clavata identify the ancestral oomycete secretome and reveal gene acquisitions by horizontal gene transfer.</title>
        <authorList>
            <person name="Misner I."/>
            <person name="Blouin N."/>
            <person name="Leonard G."/>
            <person name="Richards T.A."/>
            <person name="Lane C.E."/>
        </authorList>
    </citation>
    <scope>NUCLEOTIDE SEQUENCE [LARGE SCALE GENOMIC DNA]</scope>
    <source>
        <strain evidence="4 5">ATCC 34112</strain>
    </source>
</reference>
<dbReference type="InterPro" id="IPR002168">
    <property type="entry name" value="Lipase_GDXG_HIS_AS"/>
</dbReference>
<sequence>MIVSATKLMMDCSLAPFLVLFQKRHPTLTYAQALLYYVIRIITSYQIPLVRRLFHFFGQLQRLIYKPFHVVETQKVKGLWYGQPVMDNDMHTHVTVLYLHGGGFACGSASTQSSVLIKPLVNALNDLQIAVRVFSLEYDLAPEFQYPHQINQAVDAYKWLLAQHYTNIVIMGDSAGGNLGLSLMQEIVRTQLPQPSGGILLSPWVDLTISKASYERNEFTDYLARSGVHTARSAYVTEENVEKASPGLQSMDGLAPLMVVYGGAEMLADEIAAMVENAKIANVEVEEIFHPEMCHVYPAVLKNSDHASEAFEGMAKFIAGVAKPDDDFMIAKFA</sequence>
<evidence type="ECO:0000313" key="4">
    <source>
        <dbReference type="EMBL" id="OQS06180.1"/>
    </source>
</evidence>
<dbReference type="EMBL" id="JNBS01000368">
    <property type="protein sequence ID" value="OQS06180.1"/>
    <property type="molecule type" value="Genomic_DNA"/>
</dbReference>
<dbReference type="Proteomes" id="UP000243217">
    <property type="component" value="Unassembled WGS sequence"/>
</dbReference>
<protein>
    <recommendedName>
        <fullName evidence="3">Alpha/beta hydrolase fold-3 domain-containing protein</fullName>
    </recommendedName>
</protein>
<evidence type="ECO:0000256" key="1">
    <source>
        <dbReference type="ARBA" id="ARBA00010515"/>
    </source>
</evidence>
<name>A0A1W0A848_9STRA</name>
<dbReference type="PANTHER" id="PTHR48081">
    <property type="entry name" value="AB HYDROLASE SUPERFAMILY PROTEIN C4A8.06C"/>
    <property type="match status" value="1"/>
</dbReference>
<dbReference type="AlphaFoldDB" id="A0A1W0A848"/>
<dbReference type="PANTHER" id="PTHR48081:SF31">
    <property type="entry name" value="STERYL ACETYL HYDROLASE MUG81-RELATED"/>
    <property type="match status" value="1"/>
</dbReference>
<accession>A0A1W0A848</accession>
<keyword evidence="2" id="KW-0378">Hydrolase</keyword>
<dbReference type="Pfam" id="PF07859">
    <property type="entry name" value="Abhydrolase_3"/>
    <property type="match status" value="1"/>
</dbReference>
<comment type="similarity">
    <text evidence="1">Belongs to the 'GDXG' lipolytic enzyme family.</text>
</comment>
<dbReference type="InterPro" id="IPR013094">
    <property type="entry name" value="AB_hydrolase_3"/>
</dbReference>
<feature type="domain" description="Alpha/beta hydrolase fold-3" evidence="3">
    <location>
        <begin position="96"/>
        <end position="297"/>
    </location>
</feature>